<evidence type="ECO:0000313" key="7">
    <source>
        <dbReference type="EMBL" id="CAH1987666.1"/>
    </source>
</evidence>
<evidence type="ECO:0000256" key="1">
    <source>
        <dbReference type="ARBA" id="ARBA00022723"/>
    </source>
</evidence>
<dbReference type="GO" id="GO:0008270">
    <property type="term" value="F:zinc ion binding"/>
    <property type="evidence" value="ECO:0007669"/>
    <property type="project" value="UniProtKB-KW"/>
</dbReference>
<evidence type="ECO:0000256" key="5">
    <source>
        <dbReference type="PROSITE-ProRule" id="PRU00309"/>
    </source>
</evidence>
<dbReference type="AlphaFoldDB" id="A0A9P0L4K4"/>
<evidence type="ECO:0000259" key="6">
    <source>
        <dbReference type="PROSITE" id="PS50950"/>
    </source>
</evidence>
<sequence>MEAYRKRGFKRCVVPGCTDTTSKRHTFPKYDAALFHKWIEQVQNPVLSDRSLEQTYRSQLVCDLHFLKSDKVPGTKRGLTRTAFPVLHLPEPQFSSMVLENVQSSLKSHEGSREIANPLAAKMTDALKTILLKSSSTDNKLVQEDTKYI</sequence>
<feature type="domain" description="THAP-type" evidence="6">
    <location>
        <begin position="1"/>
        <end position="88"/>
    </location>
</feature>
<dbReference type="SMART" id="SM00980">
    <property type="entry name" value="THAP"/>
    <property type="match status" value="1"/>
</dbReference>
<dbReference type="InterPro" id="IPR006612">
    <property type="entry name" value="THAP_Znf"/>
</dbReference>
<keyword evidence="1" id="KW-0479">Metal-binding</keyword>
<evidence type="ECO:0000256" key="2">
    <source>
        <dbReference type="ARBA" id="ARBA00022771"/>
    </source>
</evidence>
<dbReference type="PROSITE" id="PS50950">
    <property type="entry name" value="ZF_THAP"/>
    <property type="match status" value="1"/>
</dbReference>
<proteinExistence type="predicted"/>
<reference evidence="7" key="1">
    <citation type="submission" date="2022-03" db="EMBL/GenBank/DDBJ databases">
        <authorList>
            <person name="Sayadi A."/>
        </authorList>
    </citation>
    <scope>NUCLEOTIDE SEQUENCE</scope>
</reference>
<evidence type="ECO:0000313" key="8">
    <source>
        <dbReference type="Proteomes" id="UP001152888"/>
    </source>
</evidence>
<keyword evidence="8" id="KW-1185">Reference proteome</keyword>
<dbReference type="Proteomes" id="UP001152888">
    <property type="component" value="Unassembled WGS sequence"/>
</dbReference>
<gene>
    <name evidence="7" type="ORF">ACAOBT_LOCUS17977</name>
</gene>
<dbReference type="EMBL" id="CAKOFQ010007023">
    <property type="protein sequence ID" value="CAH1987666.1"/>
    <property type="molecule type" value="Genomic_DNA"/>
</dbReference>
<keyword evidence="4 5" id="KW-0238">DNA-binding</keyword>
<dbReference type="SUPFAM" id="SSF57716">
    <property type="entry name" value="Glucocorticoid receptor-like (DNA-binding domain)"/>
    <property type="match status" value="1"/>
</dbReference>
<dbReference type="Pfam" id="PF05485">
    <property type="entry name" value="THAP"/>
    <property type="match status" value="1"/>
</dbReference>
<name>A0A9P0L4K4_ACAOB</name>
<dbReference type="GO" id="GO:0003677">
    <property type="term" value="F:DNA binding"/>
    <property type="evidence" value="ECO:0007669"/>
    <property type="project" value="UniProtKB-UniRule"/>
</dbReference>
<protein>
    <recommendedName>
        <fullName evidence="6">THAP-type domain-containing protein</fullName>
    </recommendedName>
</protein>
<comment type="caution">
    <text evidence="7">The sequence shown here is derived from an EMBL/GenBank/DDBJ whole genome shotgun (WGS) entry which is preliminary data.</text>
</comment>
<accession>A0A9P0L4K4</accession>
<evidence type="ECO:0000256" key="3">
    <source>
        <dbReference type="ARBA" id="ARBA00022833"/>
    </source>
</evidence>
<keyword evidence="2 5" id="KW-0863">Zinc-finger</keyword>
<keyword evidence="3" id="KW-0862">Zinc</keyword>
<evidence type="ECO:0000256" key="4">
    <source>
        <dbReference type="ARBA" id="ARBA00023125"/>
    </source>
</evidence>
<dbReference type="OrthoDB" id="6778994at2759"/>
<organism evidence="7 8">
    <name type="scientific">Acanthoscelides obtectus</name>
    <name type="common">Bean weevil</name>
    <name type="synonym">Bruchus obtectus</name>
    <dbReference type="NCBI Taxonomy" id="200917"/>
    <lineage>
        <taxon>Eukaryota</taxon>
        <taxon>Metazoa</taxon>
        <taxon>Ecdysozoa</taxon>
        <taxon>Arthropoda</taxon>
        <taxon>Hexapoda</taxon>
        <taxon>Insecta</taxon>
        <taxon>Pterygota</taxon>
        <taxon>Neoptera</taxon>
        <taxon>Endopterygota</taxon>
        <taxon>Coleoptera</taxon>
        <taxon>Polyphaga</taxon>
        <taxon>Cucujiformia</taxon>
        <taxon>Chrysomeloidea</taxon>
        <taxon>Chrysomelidae</taxon>
        <taxon>Bruchinae</taxon>
        <taxon>Bruchini</taxon>
        <taxon>Acanthoscelides</taxon>
    </lineage>
</organism>